<gene>
    <name evidence="3" type="ORF">VVAX_04073</name>
</gene>
<name>A0A679JB38_VARPD</name>
<evidence type="ECO:0000256" key="1">
    <source>
        <dbReference type="SAM" id="Coils"/>
    </source>
</evidence>
<keyword evidence="1" id="KW-0175">Coiled coil</keyword>
<dbReference type="RefSeq" id="WP_339091618.1">
    <property type="nucleotide sequence ID" value="NZ_LR743507.1"/>
</dbReference>
<organism evidence="3">
    <name type="scientific">Variovorax paradoxus</name>
    <dbReference type="NCBI Taxonomy" id="34073"/>
    <lineage>
        <taxon>Bacteria</taxon>
        <taxon>Pseudomonadati</taxon>
        <taxon>Pseudomonadota</taxon>
        <taxon>Betaproteobacteria</taxon>
        <taxon>Burkholderiales</taxon>
        <taxon>Comamonadaceae</taxon>
        <taxon>Variovorax</taxon>
    </lineage>
</organism>
<dbReference type="NCBIfam" id="TIGR01539">
    <property type="entry name" value="portal_lambda"/>
    <property type="match status" value="1"/>
</dbReference>
<dbReference type="EMBL" id="LR743507">
    <property type="protein sequence ID" value="CAA2107112.1"/>
    <property type="molecule type" value="Genomic_DNA"/>
</dbReference>
<sequence>MKAPAFLRNLFGSNSLTKKKQTRRFQAARIDRLSADWIATYSSINEELRGDLDRLRARGRELRNNNDYARKFCGMVETNMVGPAGFVMQARVENAPGKADKLANDAIEAAFVRWQSVCDVTGRQSLRDMCETLVGGLPSDGEFLVRLVRGPDARNEFNFALQLIDVDRIDTTFNGVEHSTGNTVIMGVEVDNYRRTVAVHIFEAHPNDGPRTSRQRVRLAAEDIIHGFKVERAEQVRGIPWMAPGMLSLHHLGGFMLAAVLAAEHGANHFGFFTQNQDAAPGTLPIGERDDDGATITTSQPGVYDTLPPGYDFKPHESKYPNEVFGPFVKTALQRVASGWRVSYHALANDLEGVNFSSIRSGTLDERDRWSSDQQWFIDILLKRVRAEWMVMSLLSNAITMPNGSPLPAAKVAKFAPHDWLGRRWEWVDPLKDMNARIAGVGAGLVAPQDLSAQMGRDFYDTMLKIKEAQDLAKQLGIVLPAYAMKVATPAPKATSSGRPASVEEENEEEEVAA</sequence>
<dbReference type="InterPro" id="IPR006429">
    <property type="entry name" value="Phage_lambda_portal"/>
</dbReference>
<dbReference type="GO" id="GO:0019068">
    <property type="term" value="P:virion assembly"/>
    <property type="evidence" value="ECO:0007669"/>
    <property type="project" value="InterPro"/>
</dbReference>
<evidence type="ECO:0008006" key="4">
    <source>
        <dbReference type="Google" id="ProtNLM"/>
    </source>
</evidence>
<feature type="compositionally biased region" description="Acidic residues" evidence="2">
    <location>
        <begin position="503"/>
        <end position="514"/>
    </location>
</feature>
<evidence type="ECO:0000256" key="2">
    <source>
        <dbReference type="SAM" id="MobiDB-lite"/>
    </source>
</evidence>
<accession>A0A679JB38</accession>
<protein>
    <recommendedName>
        <fullName evidence="4">Phage portal protein</fullName>
    </recommendedName>
</protein>
<feature type="coiled-coil region" evidence="1">
    <location>
        <begin position="38"/>
        <end position="65"/>
    </location>
</feature>
<dbReference type="AlphaFoldDB" id="A0A679JB38"/>
<reference evidence="3" key="1">
    <citation type="submission" date="2019-12" db="EMBL/GenBank/DDBJ databases">
        <authorList>
            <person name="Cremers G."/>
        </authorList>
    </citation>
    <scope>NUCLEOTIDE SEQUENCE</scope>
    <source>
        <strain evidence="3">Vvax</strain>
    </source>
</reference>
<evidence type="ECO:0000313" key="3">
    <source>
        <dbReference type="EMBL" id="CAA2107112.1"/>
    </source>
</evidence>
<dbReference type="GO" id="GO:0005198">
    <property type="term" value="F:structural molecule activity"/>
    <property type="evidence" value="ECO:0007669"/>
    <property type="project" value="InterPro"/>
</dbReference>
<feature type="region of interest" description="Disordered" evidence="2">
    <location>
        <begin position="490"/>
        <end position="514"/>
    </location>
</feature>
<proteinExistence type="predicted"/>
<dbReference type="Pfam" id="PF05136">
    <property type="entry name" value="Phage_portal_2"/>
    <property type="match status" value="1"/>
</dbReference>